<protein>
    <submittedName>
        <fullName evidence="2">Methyltransferase type 11</fullName>
    </submittedName>
</protein>
<sequence>MDWNAEWYENKHGFVAEYGRELLSCVPENPEQSILDLGCGTGTLTHALLEKSASVTGLDSSPEMIATARRLYPGMDFRVLDARLMPWRNRFDIVFSNAAFHWIPDQETLLNAVYRVLKPQGKLVCEFGARFNILRIREAFRTALKRRGLPYTTRFYFPSAEEYGSVLEQAGFRPETMKEFDRPTPLKDGPDGLRNWANQFFREDLKNLHEEQRIQIFKEIENSLKDELWDGSQWVADYRRIRVTAAR</sequence>
<keyword evidence="2" id="KW-0808">Transferase</keyword>
<dbReference type="Pfam" id="PF08241">
    <property type="entry name" value="Methyltransf_11"/>
    <property type="match status" value="1"/>
</dbReference>
<dbReference type="PANTHER" id="PTHR43861:SF1">
    <property type="entry name" value="TRANS-ACONITATE 2-METHYLTRANSFERASE"/>
    <property type="match status" value="1"/>
</dbReference>
<evidence type="ECO:0000313" key="3">
    <source>
        <dbReference type="Proteomes" id="UP000235914"/>
    </source>
</evidence>
<proteinExistence type="predicted"/>
<dbReference type="GO" id="GO:0008757">
    <property type="term" value="F:S-adenosylmethionine-dependent methyltransferase activity"/>
    <property type="evidence" value="ECO:0007669"/>
    <property type="project" value="InterPro"/>
</dbReference>
<dbReference type="SUPFAM" id="SSF53335">
    <property type="entry name" value="S-adenosyl-L-methionine-dependent methyltransferases"/>
    <property type="match status" value="1"/>
</dbReference>
<reference evidence="2 3" key="1">
    <citation type="journal article" date="2017" name="BMC Genomics">
        <title>Genome sequencing of 39 Akkermansia muciniphila isolates reveals its population structure, genomic and functional diverisity, and global distribution in mammalian gut microbiotas.</title>
        <authorList>
            <person name="Guo X."/>
            <person name="Li S."/>
            <person name="Zhang J."/>
            <person name="Wu F."/>
            <person name="Li X."/>
            <person name="Wu D."/>
            <person name="Zhang M."/>
            <person name="Ou Z."/>
            <person name="Jie Z."/>
            <person name="Yan Q."/>
            <person name="Li P."/>
            <person name="Yi J."/>
            <person name="Peng Y."/>
        </authorList>
    </citation>
    <scope>NUCLEOTIDE SEQUENCE [LARGE SCALE GENOMIC DNA]</scope>
    <source>
        <strain evidence="2 3">GP43</strain>
    </source>
</reference>
<evidence type="ECO:0000313" key="2">
    <source>
        <dbReference type="EMBL" id="PNC57074.1"/>
    </source>
</evidence>
<dbReference type="InterPro" id="IPR029063">
    <property type="entry name" value="SAM-dependent_MTases_sf"/>
</dbReference>
<dbReference type="EMBL" id="PJKN01000002">
    <property type="protein sequence ID" value="PNC57074.1"/>
    <property type="molecule type" value="Genomic_DNA"/>
</dbReference>
<gene>
    <name evidence="2" type="ORF">CXU09_05780</name>
</gene>
<dbReference type="PANTHER" id="PTHR43861">
    <property type="entry name" value="TRANS-ACONITATE 2-METHYLTRANSFERASE-RELATED"/>
    <property type="match status" value="1"/>
</dbReference>
<comment type="caution">
    <text evidence="2">The sequence shown here is derived from an EMBL/GenBank/DDBJ whole genome shotgun (WGS) entry which is preliminary data.</text>
</comment>
<dbReference type="Proteomes" id="UP000235914">
    <property type="component" value="Unassembled WGS sequence"/>
</dbReference>
<organism evidence="2 3">
    <name type="scientific">Akkermansia muciniphila</name>
    <dbReference type="NCBI Taxonomy" id="239935"/>
    <lineage>
        <taxon>Bacteria</taxon>
        <taxon>Pseudomonadati</taxon>
        <taxon>Verrucomicrobiota</taxon>
        <taxon>Verrucomicrobiia</taxon>
        <taxon>Verrucomicrobiales</taxon>
        <taxon>Akkermansiaceae</taxon>
        <taxon>Akkermansia</taxon>
    </lineage>
</organism>
<accession>A0AAP8T9V3</accession>
<dbReference type="RefSeq" id="WP_102732454.1">
    <property type="nucleotide sequence ID" value="NZ_PJKN01000002.1"/>
</dbReference>
<dbReference type="GO" id="GO:0032259">
    <property type="term" value="P:methylation"/>
    <property type="evidence" value="ECO:0007669"/>
    <property type="project" value="UniProtKB-KW"/>
</dbReference>
<dbReference type="InterPro" id="IPR013216">
    <property type="entry name" value="Methyltransf_11"/>
</dbReference>
<dbReference type="CDD" id="cd02440">
    <property type="entry name" value="AdoMet_MTases"/>
    <property type="match status" value="1"/>
</dbReference>
<feature type="domain" description="Methyltransferase type 11" evidence="1">
    <location>
        <begin position="35"/>
        <end position="125"/>
    </location>
</feature>
<dbReference type="Gene3D" id="3.40.50.150">
    <property type="entry name" value="Vaccinia Virus protein VP39"/>
    <property type="match status" value="1"/>
</dbReference>
<keyword evidence="2" id="KW-0489">Methyltransferase</keyword>
<dbReference type="AlphaFoldDB" id="A0AAP8T9V3"/>
<name>A0AAP8T9V3_9BACT</name>
<evidence type="ECO:0000259" key="1">
    <source>
        <dbReference type="Pfam" id="PF08241"/>
    </source>
</evidence>